<proteinExistence type="predicted"/>
<dbReference type="Proteomes" id="UP000798662">
    <property type="component" value="Chromosome 1"/>
</dbReference>
<name>A0ACC3BVV3_PYRYE</name>
<protein>
    <submittedName>
        <fullName evidence="1">Uncharacterized protein</fullName>
    </submittedName>
</protein>
<reference evidence="1" key="1">
    <citation type="submission" date="2019-11" db="EMBL/GenBank/DDBJ databases">
        <title>Nori genome reveals adaptations in red seaweeds to the harsh intertidal environment.</title>
        <authorList>
            <person name="Wang D."/>
            <person name="Mao Y."/>
        </authorList>
    </citation>
    <scope>NUCLEOTIDE SEQUENCE</scope>
    <source>
        <tissue evidence="1">Gametophyte</tissue>
    </source>
</reference>
<accession>A0ACC3BVV3</accession>
<comment type="caution">
    <text evidence="1">The sequence shown here is derived from an EMBL/GenBank/DDBJ whole genome shotgun (WGS) entry which is preliminary data.</text>
</comment>
<dbReference type="EMBL" id="CM020618">
    <property type="protein sequence ID" value="KAK1861606.1"/>
    <property type="molecule type" value="Genomic_DNA"/>
</dbReference>
<evidence type="ECO:0000313" key="1">
    <source>
        <dbReference type="EMBL" id="KAK1861606.1"/>
    </source>
</evidence>
<organism evidence="1 2">
    <name type="scientific">Pyropia yezoensis</name>
    <name type="common">Susabi-nori</name>
    <name type="synonym">Porphyra yezoensis</name>
    <dbReference type="NCBI Taxonomy" id="2788"/>
    <lineage>
        <taxon>Eukaryota</taxon>
        <taxon>Rhodophyta</taxon>
        <taxon>Bangiophyceae</taxon>
        <taxon>Bangiales</taxon>
        <taxon>Bangiaceae</taxon>
        <taxon>Pyropia</taxon>
    </lineage>
</organism>
<gene>
    <name evidence="1" type="ORF">I4F81_004189</name>
</gene>
<keyword evidence="2" id="KW-1185">Reference proteome</keyword>
<sequence>MGWWLPMWARRWLWGGGGGGGGGTPGHHCGRAAGAGRGRHCRRVGGATQAAGPTVHEFRRGGTADGGGRGAGRAGPPATAGRAAGPGQHRHGHTKTYVVDVAGRVSVATAQQLSAGILLDGERRPTAPADITMLGPSAATIRGAPTATTRLSITLTEGRNRQLRRMFDAVGHPVARLHRVAFAGLSLGTLGRGEWRPLTAAEVDRVKKGVDSSSSSSSPSSAFTAKTGAQRRGGGLRGAPPSRRGGGGDGGGAGAGAEARTPAGRSPVAAAASRPHDEYRSAAEAALARGAAAAARTARRAANAPRAGRAGGAGEGGSVGGRGGQ</sequence>
<evidence type="ECO:0000313" key="2">
    <source>
        <dbReference type="Proteomes" id="UP000798662"/>
    </source>
</evidence>